<dbReference type="Gene3D" id="2.30.29.30">
    <property type="entry name" value="Pleckstrin-homology domain (PH domain)/Phosphotyrosine-binding domain (PTB)"/>
    <property type="match status" value="1"/>
</dbReference>
<keyword evidence="28" id="KW-1185">Reference proteome</keyword>
<comment type="catalytic activity">
    <reaction evidence="21">
        <text>sn-glycerol 3-phosphate + hexadecanoyl-CoA = 1-hexadecanoyl-sn-glycero-3-phosphate + CoA</text>
        <dbReference type="Rhea" id="RHEA:35723"/>
        <dbReference type="ChEBI" id="CHEBI:57287"/>
        <dbReference type="ChEBI" id="CHEBI:57379"/>
        <dbReference type="ChEBI" id="CHEBI:57518"/>
        <dbReference type="ChEBI" id="CHEBI:57597"/>
    </reaction>
    <physiologicalReaction direction="left-to-right" evidence="21">
        <dbReference type="Rhea" id="RHEA:35724"/>
    </physiologicalReaction>
</comment>
<dbReference type="SMART" id="SM01196">
    <property type="entry name" value="FERM_C"/>
    <property type="match status" value="1"/>
</dbReference>
<evidence type="ECO:0000256" key="17">
    <source>
        <dbReference type="ARBA" id="ARBA00023315"/>
    </source>
</evidence>
<evidence type="ECO:0000256" key="23">
    <source>
        <dbReference type="ARBA" id="ARBA00048672"/>
    </source>
</evidence>
<dbReference type="GO" id="GO:0006631">
    <property type="term" value="P:fatty acid metabolic process"/>
    <property type="evidence" value="ECO:0007669"/>
    <property type="project" value="TreeGrafter"/>
</dbReference>
<keyword evidence="15" id="KW-0594">Phospholipid biosynthesis</keyword>
<dbReference type="InterPro" id="IPR028354">
    <property type="entry name" value="GPAT_PlsB"/>
</dbReference>
<dbReference type="InterPro" id="IPR022284">
    <property type="entry name" value="GPAT/DHAPAT"/>
</dbReference>
<evidence type="ECO:0000256" key="22">
    <source>
        <dbReference type="ARBA" id="ARBA00048408"/>
    </source>
</evidence>
<evidence type="ECO:0000256" key="6">
    <source>
        <dbReference type="ARBA" id="ARBA00017577"/>
    </source>
</evidence>
<evidence type="ECO:0000256" key="2">
    <source>
        <dbReference type="ARBA" id="ARBA00004765"/>
    </source>
</evidence>
<keyword evidence="9" id="KW-0808">Transferase</keyword>
<evidence type="ECO:0000256" key="7">
    <source>
        <dbReference type="ARBA" id="ARBA00022516"/>
    </source>
</evidence>
<comment type="pathway">
    <text evidence="3">Lipid metabolism.</text>
</comment>
<evidence type="ECO:0000256" key="5">
    <source>
        <dbReference type="ARBA" id="ARBA00013113"/>
    </source>
</evidence>
<dbReference type="GO" id="GO:0006072">
    <property type="term" value="P:glycerol-3-phosphate metabolic process"/>
    <property type="evidence" value="ECO:0007669"/>
    <property type="project" value="TreeGrafter"/>
</dbReference>
<evidence type="ECO:0000256" key="15">
    <source>
        <dbReference type="ARBA" id="ARBA00023209"/>
    </source>
</evidence>
<dbReference type="PANTHER" id="PTHR12563">
    <property type="entry name" value="GLYCEROL-3-PHOSPHATE ACYLTRANSFERASE"/>
    <property type="match status" value="1"/>
</dbReference>
<dbReference type="PANTHER" id="PTHR12563:SF16">
    <property type="entry name" value="GLYCEROL-3-PHOSPHATE ACYLTRANSFERASE 1, MITOCHONDRIAL"/>
    <property type="match status" value="1"/>
</dbReference>
<dbReference type="EC" id="2.3.1.15" evidence="5"/>
<dbReference type="CDD" id="cd14473">
    <property type="entry name" value="FERM_B-lobe"/>
    <property type="match status" value="1"/>
</dbReference>
<evidence type="ECO:0000256" key="8">
    <source>
        <dbReference type="ARBA" id="ARBA00022553"/>
    </source>
</evidence>
<evidence type="ECO:0000256" key="4">
    <source>
        <dbReference type="ARBA" id="ARBA00007937"/>
    </source>
</evidence>
<evidence type="ECO:0000256" key="19">
    <source>
        <dbReference type="ARBA" id="ARBA00023344"/>
    </source>
</evidence>
<gene>
    <name evidence="27" type="primary">gpam</name>
    <name evidence="27" type="ORF">DAT39_013788</name>
</gene>
<evidence type="ECO:0000256" key="21">
    <source>
        <dbReference type="ARBA" id="ARBA00047573"/>
    </source>
</evidence>
<dbReference type="Pfam" id="PF00373">
    <property type="entry name" value="FERM_M"/>
    <property type="match status" value="1"/>
</dbReference>
<keyword evidence="13" id="KW-0496">Mitochondrion</keyword>
<dbReference type="GO" id="GO:0019432">
    <property type="term" value="P:triglyceride biosynthetic process"/>
    <property type="evidence" value="ECO:0007669"/>
    <property type="project" value="TreeGrafter"/>
</dbReference>
<comment type="function">
    <text evidence="24">Mitochondrial membrane protein that catalyzes the essential first step of biosynthesis of glycerolipids such as triglycerides, phosphatidic acids and lysophosphatidic acids. Esterifies acyl-group from acyl-coenzyme A (acyl-CoA) to the sn-1 position of glycerol-3-phosphate, to produce lysophosphatidic acid. Has a narrow hydrophobic binding cleft that selects for a linear acyl chain. Catalytic activity is higher for substrates with a 16-carbon acyl chain.</text>
</comment>
<evidence type="ECO:0000256" key="14">
    <source>
        <dbReference type="ARBA" id="ARBA00023136"/>
    </source>
</evidence>
<dbReference type="GO" id="GO:0004366">
    <property type="term" value="F:glycerol-3-phosphate O-acyltransferase activity"/>
    <property type="evidence" value="ECO:0007669"/>
    <property type="project" value="UniProtKB-EC"/>
</dbReference>
<dbReference type="CDD" id="cd07993">
    <property type="entry name" value="LPLAT_DHAPAT-like"/>
    <property type="match status" value="1"/>
</dbReference>
<dbReference type="InterPro" id="IPR011993">
    <property type="entry name" value="PH-like_dom_sf"/>
</dbReference>
<evidence type="ECO:0000313" key="27">
    <source>
        <dbReference type="EMBL" id="KAF5896505.1"/>
    </source>
</evidence>
<accession>A0A8J4XCV2</accession>
<evidence type="ECO:0000313" key="28">
    <source>
        <dbReference type="Proteomes" id="UP000727407"/>
    </source>
</evidence>
<dbReference type="Pfam" id="PF09380">
    <property type="entry name" value="FERM_C"/>
    <property type="match status" value="1"/>
</dbReference>
<proteinExistence type="inferred from homology"/>
<dbReference type="AlphaFoldDB" id="A0A8J4XCV2"/>
<evidence type="ECO:0000256" key="16">
    <source>
        <dbReference type="ARBA" id="ARBA00023264"/>
    </source>
</evidence>
<evidence type="ECO:0000256" key="11">
    <source>
        <dbReference type="ARBA" id="ARBA00022990"/>
    </source>
</evidence>
<dbReference type="InterPro" id="IPR019748">
    <property type="entry name" value="FERM_central"/>
</dbReference>
<dbReference type="InterPro" id="IPR019749">
    <property type="entry name" value="Band_41_domain"/>
</dbReference>
<dbReference type="SUPFAM" id="SSF69593">
    <property type="entry name" value="Glycerol-3-phosphate (1)-acyltransferase"/>
    <property type="match status" value="1"/>
</dbReference>
<evidence type="ECO:0000256" key="1">
    <source>
        <dbReference type="ARBA" id="ARBA00004450"/>
    </source>
</evidence>
<evidence type="ECO:0000256" key="18">
    <source>
        <dbReference type="ARBA" id="ARBA00023335"/>
    </source>
</evidence>
<keyword evidence="11" id="KW-0007">Acetylation</keyword>
<dbReference type="SUPFAM" id="SSF47031">
    <property type="entry name" value="Second domain of FERM"/>
    <property type="match status" value="1"/>
</dbReference>
<dbReference type="GO" id="GO:0005886">
    <property type="term" value="C:plasma membrane"/>
    <property type="evidence" value="ECO:0007669"/>
    <property type="project" value="InterPro"/>
</dbReference>
<name>A0A8J4XCV2_CLAMG</name>
<dbReference type="OrthoDB" id="5962536at2759"/>
<dbReference type="InterPro" id="IPR035963">
    <property type="entry name" value="FERM_2"/>
</dbReference>
<evidence type="ECO:0000256" key="3">
    <source>
        <dbReference type="ARBA" id="ARBA00005189"/>
    </source>
</evidence>
<keyword evidence="8" id="KW-0597">Phosphoprotein</keyword>
<dbReference type="EMBL" id="QNUK01000273">
    <property type="protein sequence ID" value="KAF5896505.1"/>
    <property type="molecule type" value="Genomic_DNA"/>
</dbReference>
<dbReference type="GO" id="GO:0008654">
    <property type="term" value="P:phospholipid biosynthetic process"/>
    <property type="evidence" value="ECO:0007669"/>
    <property type="project" value="UniProtKB-KW"/>
</dbReference>
<keyword evidence="16" id="KW-1208">Phospholipid metabolism</keyword>
<feature type="compositionally biased region" description="Acidic residues" evidence="25">
    <location>
        <begin position="678"/>
        <end position="687"/>
    </location>
</feature>
<dbReference type="InterPro" id="IPR014352">
    <property type="entry name" value="FERM/acyl-CoA-bd_prot_sf"/>
</dbReference>
<evidence type="ECO:0000256" key="20">
    <source>
        <dbReference type="ARBA" id="ARBA00047480"/>
    </source>
</evidence>
<evidence type="ECO:0000256" key="9">
    <source>
        <dbReference type="ARBA" id="ARBA00022679"/>
    </source>
</evidence>
<dbReference type="InterPro" id="IPR041728">
    <property type="entry name" value="GPAT/DHAPAT_LPLAT"/>
</dbReference>
<dbReference type="InterPro" id="IPR018980">
    <property type="entry name" value="FERM_PH-like_C"/>
</dbReference>
<comment type="subcellular location">
    <subcellularLocation>
        <location evidence="1">Mitochondrion outer membrane</location>
        <topology evidence="1">Peripheral membrane protein</topology>
    </subcellularLocation>
</comment>
<dbReference type="GO" id="GO:0005741">
    <property type="term" value="C:mitochondrial outer membrane"/>
    <property type="evidence" value="ECO:0007669"/>
    <property type="project" value="UniProtKB-SubCell"/>
</dbReference>
<dbReference type="PROSITE" id="PS50057">
    <property type="entry name" value="FERM_3"/>
    <property type="match status" value="1"/>
</dbReference>
<dbReference type="Gene3D" id="1.20.80.10">
    <property type="match status" value="1"/>
</dbReference>
<comment type="catalytic activity">
    <reaction evidence="20">
        <text>1-acyl-sn-glycero-3-phospho-(1'-sn-glycerol) + an acyl-CoA = a 1,2-diacyl-sn-glycero-3-phospho-(1'-sn-glycerol) + CoA</text>
        <dbReference type="Rhea" id="RHEA:33203"/>
        <dbReference type="ChEBI" id="CHEBI:57287"/>
        <dbReference type="ChEBI" id="CHEBI:58342"/>
        <dbReference type="ChEBI" id="CHEBI:64716"/>
        <dbReference type="ChEBI" id="CHEBI:64840"/>
    </reaction>
    <physiologicalReaction direction="left-to-right" evidence="20">
        <dbReference type="Rhea" id="RHEA:33204"/>
    </physiologicalReaction>
</comment>
<evidence type="ECO:0000256" key="24">
    <source>
        <dbReference type="ARBA" id="ARBA00049585"/>
    </source>
</evidence>
<dbReference type="InterPro" id="IPR002123">
    <property type="entry name" value="Plipid/glycerol_acylTrfase"/>
</dbReference>
<dbReference type="PIRSF" id="PIRSF500064">
    <property type="entry name" value="GPAT"/>
    <property type="match status" value="1"/>
</dbReference>
<sequence length="1203" mass="137301">MDINMVLGGQDSVLLANSPDQAVSRHKHPCEEQDRSCSPSVLLSVASVWKDGLLNRKRPFVGRCCHSCTPQSQGRLFNSSIPSLGLRNIIYINETHTRHRGWLARRLSYVLFVLERDVHKDMFARNVVDNILNNTSVQSAIEEVVTETKANQKAVTKVRQKARGLLQEMVANISPSLIRLTGWTLLKLFNGFFWSIQIHKGQLEMVKKAASEYNAPLVFLPVHKSHIDYLLITFILFCHNIKAPHIAAGNNLNIPIFSTLIRKLGGFFIRRKMDETPDGKKDVLYRALLHAYTEELLQQQQFLEVYLEGTRSRSGKPSPARAGILSIVVDTLCAGAVPDVLIVPIGISYDRIIEGNYNSEQLGKPKKNESLWGVACGVWRMLRKNYGCVRVDFTQPFSLKEYLDTQRSRNLPAPLTLEQILIPTIIAARPDEAVFNREEEHPDSRELSDEPWRRQVISNLAKHILFTANKSSAIMSTHIVACLLLYRHRQGVLLSKLVEDFFNMKEEILSRDFDLGFSGNSEDVVMHALSLLGNCVNVTSTNRNTEFIIAPRNTVPALFELNFYSNGLFHVFIADAIIACSALAMLREQDTEGELGTSSTLLSQERLICRAAGLSHFLSNEVIVALPCQTVYQVFHDAVTRLIQYGVLIVADVDQEELSPSEEPWPKKFPEPLSWRSDEEDEDSDFGEEQRDRYLKVSPSSEHQEFFTFMQRVLSPVLEAYSGAAIFIHSLLSPMTEREYTQKLFKYLLTRTEKGVSAYGESATHYLVKNTVKTFKELAVLKERCENGVCRLELSTTFQTQANRNKLLQYILGFCLLSYSPKFNGLDKDYLFLDPEKKLTTYFPKTRKQNTDKMVLHLRAQYYVRDSQQIVDEKVRNLYCADLKNRVLSSRCYEQEGLYFQLAAYALQAELGDWKKEPYFTPQDYFPPWILIKRGCTYVVQHTPALHKELKGMSAHDASQLFIEEACSLSDVPLTFYSMNKGKKEKRASMLLGLALTGLHIYEIETASGEYQLLYEFAWSSIDCLKFQGRRFEIRADSLAGEILVMYTQSVMQSQHLLKHISNNHRVHICNQHSFKQLWRKGRRKQREVYIRDNADPDLEESDDELPSIMTYLDNTRQHHTDTMATFSIANVIGDTAWEFSRKAQGEIELCVDEPEEMYVDDPEEIIQLNELLQGVSVDGPPLVTVSQWTGIILQLGKKLLAL</sequence>
<dbReference type="SMART" id="SM00295">
    <property type="entry name" value="B41"/>
    <property type="match status" value="1"/>
</dbReference>
<dbReference type="Proteomes" id="UP000727407">
    <property type="component" value="Unassembled WGS sequence"/>
</dbReference>
<evidence type="ECO:0000256" key="10">
    <source>
        <dbReference type="ARBA" id="ARBA00022787"/>
    </source>
</evidence>
<comment type="catalytic activity">
    <reaction evidence="22">
        <text>sn-glycerol 3-phosphate + octadecanoyl-CoA = 1-octadecanoyl-sn-glycero-3-phosphate + CoA</text>
        <dbReference type="Rhea" id="RHEA:37195"/>
        <dbReference type="ChEBI" id="CHEBI:57287"/>
        <dbReference type="ChEBI" id="CHEBI:57394"/>
        <dbReference type="ChEBI" id="CHEBI:57597"/>
        <dbReference type="ChEBI" id="CHEBI:74565"/>
    </reaction>
    <physiologicalReaction direction="left-to-right" evidence="22">
        <dbReference type="Rhea" id="RHEA:37196"/>
    </physiologicalReaction>
</comment>
<keyword evidence="7" id="KW-0444">Lipid biosynthesis</keyword>
<dbReference type="SMART" id="SM00563">
    <property type="entry name" value="PlsC"/>
    <property type="match status" value="1"/>
</dbReference>
<keyword evidence="10" id="KW-1000">Mitochondrion outer membrane</keyword>
<feature type="domain" description="FERM" evidence="26">
    <location>
        <begin position="779"/>
        <end position="1072"/>
    </location>
</feature>
<protein>
    <recommendedName>
        <fullName evidence="6">Glycerol-3-phosphate acyltransferase 1, mitochondrial</fullName>
        <ecNumber evidence="5">2.3.1.15</ecNumber>
    </recommendedName>
</protein>
<evidence type="ECO:0000259" key="26">
    <source>
        <dbReference type="PROSITE" id="PS50057"/>
    </source>
</evidence>
<comment type="pathway">
    <text evidence="2">Phospholipid metabolism; CDP-diacylglycerol biosynthesis; CDP-diacylglycerol from sn-glycerol 3-phosphate: step 1/3.</text>
</comment>
<organism evidence="27 28">
    <name type="scientific">Clarias magur</name>
    <name type="common">Asian catfish</name>
    <name type="synonym">Macropteronotus magur</name>
    <dbReference type="NCBI Taxonomy" id="1594786"/>
    <lineage>
        <taxon>Eukaryota</taxon>
        <taxon>Metazoa</taxon>
        <taxon>Chordata</taxon>
        <taxon>Craniata</taxon>
        <taxon>Vertebrata</taxon>
        <taxon>Euteleostomi</taxon>
        <taxon>Actinopterygii</taxon>
        <taxon>Neopterygii</taxon>
        <taxon>Teleostei</taxon>
        <taxon>Ostariophysi</taxon>
        <taxon>Siluriformes</taxon>
        <taxon>Clariidae</taxon>
        <taxon>Clarias</taxon>
    </lineage>
</organism>
<feature type="region of interest" description="Disordered" evidence="25">
    <location>
        <begin position="660"/>
        <end position="692"/>
    </location>
</feature>
<evidence type="ECO:0000256" key="12">
    <source>
        <dbReference type="ARBA" id="ARBA00023098"/>
    </source>
</evidence>
<dbReference type="InterPro" id="IPR045520">
    <property type="entry name" value="GPAT/DHAPAT_C"/>
</dbReference>
<evidence type="ECO:0000256" key="13">
    <source>
        <dbReference type="ARBA" id="ARBA00023128"/>
    </source>
</evidence>
<comment type="caution">
    <text evidence="27">The sequence shown here is derived from an EMBL/GenBank/DDBJ whole genome shotgun (WGS) entry which is preliminary data.</text>
</comment>
<comment type="catalytic activity">
    <reaction evidence="18">
        <text>dodecanoyl-CoA + sn-glycerol 3-phosphate = 1-dodecanoyl-sn-glycerol 3-phosphate + CoA</text>
        <dbReference type="Rhea" id="RHEA:35727"/>
        <dbReference type="ChEBI" id="CHEBI:57287"/>
        <dbReference type="ChEBI" id="CHEBI:57375"/>
        <dbReference type="ChEBI" id="CHEBI:57597"/>
        <dbReference type="ChEBI" id="CHEBI:72682"/>
    </reaction>
    <physiologicalReaction direction="left-to-right" evidence="18">
        <dbReference type="Rhea" id="RHEA:35728"/>
    </physiologicalReaction>
</comment>
<comment type="catalytic activity">
    <reaction evidence="23">
        <text>sn-glycerol 3-phosphate + (9Z)-octadecenoyl-CoA = 1-(9Z-octadecenoyl)-sn-glycero-3-phosphate + CoA</text>
        <dbReference type="Rhea" id="RHEA:37199"/>
        <dbReference type="ChEBI" id="CHEBI:57287"/>
        <dbReference type="ChEBI" id="CHEBI:57387"/>
        <dbReference type="ChEBI" id="CHEBI:57597"/>
        <dbReference type="ChEBI" id="CHEBI:74544"/>
    </reaction>
    <physiologicalReaction direction="left-to-right" evidence="23">
        <dbReference type="Rhea" id="RHEA:37200"/>
    </physiologicalReaction>
</comment>
<reference evidence="27" key="1">
    <citation type="submission" date="2020-07" db="EMBL/GenBank/DDBJ databases">
        <title>Clarias magur genome sequencing, assembly and annotation.</title>
        <authorList>
            <person name="Kushwaha B."/>
            <person name="Kumar R."/>
            <person name="Das P."/>
            <person name="Joshi C.G."/>
            <person name="Kumar D."/>
            <person name="Nagpure N.S."/>
            <person name="Pandey M."/>
            <person name="Agarwal S."/>
            <person name="Srivastava S."/>
            <person name="Singh M."/>
            <person name="Sahoo L."/>
            <person name="Jayasankar P."/>
            <person name="Meher P.K."/>
            <person name="Koringa P.G."/>
            <person name="Iquebal M.A."/>
            <person name="Das S.P."/>
            <person name="Bit A."/>
            <person name="Patnaik S."/>
            <person name="Patel N."/>
            <person name="Shah T.M."/>
            <person name="Hinsu A."/>
            <person name="Jena J.K."/>
        </authorList>
    </citation>
    <scope>NUCLEOTIDE SEQUENCE</scope>
    <source>
        <strain evidence="27">CIFAMagur01</strain>
        <tissue evidence="27">Testis</tissue>
    </source>
</reference>
<dbReference type="SUPFAM" id="SSF50729">
    <property type="entry name" value="PH domain-like"/>
    <property type="match status" value="1"/>
</dbReference>
<keyword evidence="12" id="KW-0443">Lipid metabolism</keyword>
<dbReference type="Pfam" id="PF19277">
    <property type="entry name" value="GPAT_C"/>
    <property type="match status" value="1"/>
</dbReference>
<dbReference type="PIRSF" id="PIRSF000437">
    <property type="entry name" value="GPAT_DHAPAT"/>
    <property type="match status" value="1"/>
</dbReference>
<comment type="similarity">
    <text evidence="4">Belongs to the GPAT/DAPAT family.</text>
</comment>
<dbReference type="Pfam" id="PF01553">
    <property type="entry name" value="Acyltransferase"/>
    <property type="match status" value="1"/>
</dbReference>
<keyword evidence="14" id="KW-0472">Membrane</keyword>
<evidence type="ECO:0000256" key="25">
    <source>
        <dbReference type="SAM" id="MobiDB-lite"/>
    </source>
</evidence>
<comment type="catalytic activity">
    <reaction evidence="19">
        <text>(9Z,12Z)-octadecadienoyl-CoA + sn-glycerol 3-phosphate = 1-(9Z,12Z)-octadecadienoyl-sn-glycero-3-phosphate + CoA</text>
        <dbReference type="Rhea" id="RHEA:37203"/>
        <dbReference type="ChEBI" id="CHEBI:57287"/>
        <dbReference type="ChEBI" id="CHEBI:57383"/>
        <dbReference type="ChEBI" id="CHEBI:57597"/>
        <dbReference type="ChEBI" id="CHEBI:74547"/>
    </reaction>
    <physiologicalReaction direction="left-to-right" evidence="19">
        <dbReference type="Rhea" id="RHEA:37204"/>
    </physiologicalReaction>
</comment>
<keyword evidence="17 27" id="KW-0012">Acyltransferase</keyword>
<dbReference type="InterPro" id="IPR000299">
    <property type="entry name" value="FERM_domain"/>
</dbReference>